<dbReference type="PANTHER" id="PTHR48090">
    <property type="entry name" value="UNDECAPRENYL-PHOSPHATE 4-DEOXY-4-FORMAMIDO-L-ARABINOSE TRANSFERASE-RELATED"/>
    <property type="match status" value="1"/>
</dbReference>
<proteinExistence type="predicted"/>
<evidence type="ECO:0000256" key="3">
    <source>
        <dbReference type="ARBA" id="ARBA00022679"/>
    </source>
</evidence>
<feature type="transmembrane region" description="Helical" evidence="7">
    <location>
        <begin position="262"/>
        <end position="290"/>
    </location>
</feature>
<dbReference type="EMBL" id="PFEE01000066">
    <property type="protein sequence ID" value="PJE63458.1"/>
    <property type="molecule type" value="Genomic_DNA"/>
</dbReference>
<dbReference type="Proteomes" id="UP000231569">
    <property type="component" value="Unassembled WGS sequence"/>
</dbReference>
<evidence type="ECO:0000259" key="8">
    <source>
        <dbReference type="Pfam" id="PF00535"/>
    </source>
</evidence>
<dbReference type="GO" id="GO:0016757">
    <property type="term" value="F:glycosyltransferase activity"/>
    <property type="evidence" value="ECO:0007669"/>
    <property type="project" value="UniProtKB-KW"/>
</dbReference>
<keyword evidence="2" id="KW-0328">Glycosyltransferase</keyword>
<protein>
    <submittedName>
        <fullName evidence="9">Glycosyltransferase</fullName>
    </submittedName>
</protein>
<comment type="caution">
    <text evidence="9">The sequence shown here is derived from an EMBL/GenBank/DDBJ whole genome shotgun (WGS) entry which is preliminary data.</text>
</comment>
<organism evidence="9 10">
    <name type="scientific">Candidatus Roizmanbacteria bacterium CG10_big_fil_rev_8_21_14_0_10_45_7</name>
    <dbReference type="NCBI Taxonomy" id="1974854"/>
    <lineage>
        <taxon>Bacteria</taxon>
        <taxon>Candidatus Roizmaniibacteriota</taxon>
    </lineage>
</organism>
<dbReference type="PANTHER" id="PTHR48090:SF1">
    <property type="entry name" value="PROPHAGE BACTOPRENOL GLUCOSYL TRANSFERASE HOMOLOG"/>
    <property type="match status" value="1"/>
</dbReference>
<dbReference type="InterPro" id="IPR001173">
    <property type="entry name" value="Glyco_trans_2-like"/>
</dbReference>
<evidence type="ECO:0000256" key="7">
    <source>
        <dbReference type="SAM" id="Phobius"/>
    </source>
</evidence>
<dbReference type="Gene3D" id="3.90.550.10">
    <property type="entry name" value="Spore Coat Polysaccharide Biosynthesis Protein SpsA, Chain A"/>
    <property type="match status" value="1"/>
</dbReference>
<dbReference type="InterPro" id="IPR050256">
    <property type="entry name" value="Glycosyltransferase_2"/>
</dbReference>
<feature type="domain" description="Glycosyltransferase 2-like" evidence="8">
    <location>
        <begin position="8"/>
        <end position="159"/>
    </location>
</feature>
<evidence type="ECO:0000256" key="4">
    <source>
        <dbReference type="ARBA" id="ARBA00022692"/>
    </source>
</evidence>
<evidence type="ECO:0000256" key="1">
    <source>
        <dbReference type="ARBA" id="ARBA00004141"/>
    </source>
</evidence>
<accession>A0A2M8KU47</accession>
<keyword evidence="5 7" id="KW-1133">Transmembrane helix</keyword>
<gene>
    <name evidence="9" type="ORF">COU89_03200</name>
</gene>
<keyword evidence="6 7" id="KW-0472">Membrane</keyword>
<evidence type="ECO:0000256" key="2">
    <source>
        <dbReference type="ARBA" id="ARBA00022676"/>
    </source>
</evidence>
<sequence length="310" mass="35351">MKKSFLVSIVVPVHNEEGNVDPLIIRLKKSLVSIPFELLFINDGSTDATFEILKQKAHEDKRIKIISLTRNFGHQNALMCGYSHVTGDCSIAIDADLQDPPELIPRMIDKWQQGADIVYAKRKTRNDTFFKKLTAYWFYRLLNFLSDTPIPADVGDYRLQDARVTQYLADLPEHNKFIRGLVAWGGFKEDSVYIDRDARHSGKTHYPLTKMVNFALDGIISFSTKPLRIATYTGFVTSLLGSIGIIYAIYRRLFLSHEYWTTGWTGLIVAVLFMGGIQLITIGIIGEYIAKMYRETQNRPSYLIGEKINI</sequence>
<dbReference type="Pfam" id="PF00535">
    <property type="entry name" value="Glycos_transf_2"/>
    <property type="match status" value="1"/>
</dbReference>
<name>A0A2M8KU47_9BACT</name>
<reference evidence="10" key="1">
    <citation type="submission" date="2017-09" db="EMBL/GenBank/DDBJ databases">
        <title>Depth-based differentiation of microbial function through sediment-hosted aquifers and enrichment of novel symbionts in the deep terrestrial subsurface.</title>
        <authorList>
            <person name="Probst A.J."/>
            <person name="Ladd B."/>
            <person name="Jarett J.K."/>
            <person name="Geller-Mcgrath D.E."/>
            <person name="Sieber C.M.K."/>
            <person name="Emerson J.B."/>
            <person name="Anantharaman K."/>
            <person name="Thomas B.C."/>
            <person name="Malmstrom R."/>
            <person name="Stieglmeier M."/>
            <person name="Klingl A."/>
            <person name="Woyke T."/>
            <person name="Ryan C.M."/>
            <person name="Banfield J.F."/>
        </authorList>
    </citation>
    <scope>NUCLEOTIDE SEQUENCE [LARGE SCALE GENOMIC DNA]</scope>
</reference>
<keyword evidence="3 9" id="KW-0808">Transferase</keyword>
<dbReference type="InterPro" id="IPR029044">
    <property type="entry name" value="Nucleotide-diphossugar_trans"/>
</dbReference>
<comment type="subcellular location">
    <subcellularLocation>
        <location evidence="1">Membrane</location>
        <topology evidence="1">Multi-pass membrane protein</topology>
    </subcellularLocation>
</comment>
<dbReference type="AlphaFoldDB" id="A0A2M8KU47"/>
<evidence type="ECO:0000256" key="5">
    <source>
        <dbReference type="ARBA" id="ARBA00022989"/>
    </source>
</evidence>
<dbReference type="SUPFAM" id="SSF53448">
    <property type="entry name" value="Nucleotide-diphospho-sugar transferases"/>
    <property type="match status" value="1"/>
</dbReference>
<keyword evidence="4 7" id="KW-0812">Transmembrane</keyword>
<dbReference type="GO" id="GO:0005886">
    <property type="term" value="C:plasma membrane"/>
    <property type="evidence" value="ECO:0007669"/>
    <property type="project" value="TreeGrafter"/>
</dbReference>
<evidence type="ECO:0000313" key="10">
    <source>
        <dbReference type="Proteomes" id="UP000231569"/>
    </source>
</evidence>
<evidence type="ECO:0000313" key="9">
    <source>
        <dbReference type="EMBL" id="PJE63458.1"/>
    </source>
</evidence>
<dbReference type="CDD" id="cd04187">
    <property type="entry name" value="DPM1_like_bac"/>
    <property type="match status" value="1"/>
</dbReference>
<evidence type="ECO:0000256" key="6">
    <source>
        <dbReference type="ARBA" id="ARBA00023136"/>
    </source>
</evidence>
<feature type="transmembrane region" description="Helical" evidence="7">
    <location>
        <begin position="229"/>
        <end position="250"/>
    </location>
</feature>